<accession>A0AAD9XCY2</accession>
<gene>
    <name evidence="5" type="ORF">Ddye_010100</name>
</gene>
<evidence type="ECO:0000256" key="3">
    <source>
        <dbReference type="ARBA" id="ARBA00023136"/>
    </source>
</evidence>
<sequence length="385" mass="42876">MTFIRGPMLDLPWSKSGDFTKETSTSSARVGNPIKGKCTKLTYHGAVSDNFDMLDGCNEGSVWALIFEHDSSDWVIRLDYALIVVVYGVRDGTSTHDTSTFDQNLYCTGMKYTTTTFIVDMSNIVPAFVFILAWIFRIIVGIVIVIGLYSVLSTFDQNLYCMGMEYTTTFIVDMSNIVPTFVFILAWIFRFETVIIRKIHSPAKILGTIVTGAMIMTFIRGPMWDLPSSKSGDFTKESSTSSTRVGNPIKGALMIIAIALNLYPTELSLTVLICLIGAIEGSVWALIFEYDSLAWVIRLDYVLIADFYGGVICSGIAYCFQSVIRKSKPVFVIDFNPLIMVIVAITRSFLLSKIIYLGWIIGGIVIVIELYSVLWGKCKDESTPL</sequence>
<evidence type="ECO:0000256" key="2">
    <source>
        <dbReference type="ARBA" id="ARBA00022989"/>
    </source>
</evidence>
<dbReference type="InterPro" id="IPR030184">
    <property type="entry name" value="WAT1-related"/>
</dbReference>
<dbReference type="GO" id="GO:0016020">
    <property type="term" value="C:membrane"/>
    <property type="evidence" value="ECO:0007669"/>
    <property type="project" value="InterPro"/>
</dbReference>
<feature type="transmembrane region" description="Helical" evidence="4">
    <location>
        <begin position="127"/>
        <end position="150"/>
    </location>
</feature>
<feature type="transmembrane region" description="Helical" evidence="4">
    <location>
        <begin position="299"/>
        <end position="319"/>
    </location>
</feature>
<keyword evidence="2 4" id="KW-1133">Transmembrane helix</keyword>
<dbReference type="AlphaFoldDB" id="A0AAD9XCY2"/>
<evidence type="ECO:0000313" key="5">
    <source>
        <dbReference type="EMBL" id="KAK2657048.1"/>
    </source>
</evidence>
<evidence type="ECO:0000313" key="6">
    <source>
        <dbReference type="Proteomes" id="UP001280121"/>
    </source>
</evidence>
<feature type="transmembrane region" description="Helical" evidence="4">
    <location>
        <begin position="170"/>
        <end position="191"/>
    </location>
</feature>
<feature type="transmembrane region" description="Helical" evidence="4">
    <location>
        <begin position="203"/>
        <end position="224"/>
    </location>
</feature>
<evidence type="ECO:0000256" key="1">
    <source>
        <dbReference type="ARBA" id="ARBA00022692"/>
    </source>
</evidence>
<protein>
    <recommendedName>
        <fullName evidence="7">EamA domain-containing protein</fullName>
    </recommendedName>
</protein>
<comment type="caution">
    <text evidence="5">The sequence shown here is derived from an EMBL/GenBank/DDBJ whole genome shotgun (WGS) entry which is preliminary data.</text>
</comment>
<feature type="transmembrane region" description="Helical" evidence="4">
    <location>
        <begin position="331"/>
        <end position="350"/>
    </location>
</feature>
<name>A0AAD9XCY2_9ROSI</name>
<feature type="transmembrane region" description="Helical" evidence="4">
    <location>
        <begin position="356"/>
        <end position="376"/>
    </location>
</feature>
<feature type="transmembrane region" description="Helical" evidence="4">
    <location>
        <begin position="244"/>
        <end position="262"/>
    </location>
</feature>
<dbReference type="EMBL" id="JANJYI010000003">
    <property type="protein sequence ID" value="KAK2657048.1"/>
    <property type="molecule type" value="Genomic_DNA"/>
</dbReference>
<feature type="transmembrane region" description="Helical" evidence="4">
    <location>
        <begin position="269"/>
        <end position="287"/>
    </location>
</feature>
<dbReference type="PANTHER" id="PTHR31218">
    <property type="entry name" value="WAT1-RELATED PROTEIN"/>
    <property type="match status" value="1"/>
</dbReference>
<keyword evidence="6" id="KW-1185">Reference proteome</keyword>
<dbReference type="GO" id="GO:0022857">
    <property type="term" value="F:transmembrane transporter activity"/>
    <property type="evidence" value="ECO:0007669"/>
    <property type="project" value="InterPro"/>
</dbReference>
<reference evidence="5" key="1">
    <citation type="journal article" date="2023" name="Plant J.">
        <title>Genome sequences and population genomics provide insights into the demographic history, inbreeding, and mutation load of two 'living fossil' tree species of Dipteronia.</title>
        <authorList>
            <person name="Feng Y."/>
            <person name="Comes H.P."/>
            <person name="Chen J."/>
            <person name="Zhu S."/>
            <person name="Lu R."/>
            <person name="Zhang X."/>
            <person name="Li P."/>
            <person name="Qiu J."/>
            <person name="Olsen K.M."/>
            <person name="Qiu Y."/>
        </authorList>
    </citation>
    <scope>NUCLEOTIDE SEQUENCE</scope>
    <source>
        <strain evidence="5">KIB01</strain>
    </source>
</reference>
<proteinExistence type="predicted"/>
<keyword evidence="3 4" id="KW-0472">Membrane</keyword>
<dbReference type="Proteomes" id="UP001280121">
    <property type="component" value="Unassembled WGS sequence"/>
</dbReference>
<evidence type="ECO:0008006" key="7">
    <source>
        <dbReference type="Google" id="ProtNLM"/>
    </source>
</evidence>
<organism evidence="5 6">
    <name type="scientific">Dipteronia dyeriana</name>
    <dbReference type="NCBI Taxonomy" id="168575"/>
    <lineage>
        <taxon>Eukaryota</taxon>
        <taxon>Viridiplantae</taxon>
        <taxon>Streptophyta</taxon>
        <taxon>Embryophyta</taxon>
        <taxon>Tracheophyta</taxon>
        <taxon>Spermatophyta</taxon>
        <taxon>Magnoliopsida</taxon>
        <taxon>eudicotyledons</taxon>
        <taxon>Gunneridae</taxon>
        <taxon>Pentapetalae</taxon>
        <taxon>rosids</taxon>
        <taxon>malvids</taxon>
        <taxon>Sapindales</taxon>
        <taxon>Sapindaceae</taxon>
        <taxon>Hippocastanoideae</taxon>
        <taxon>Acereae</taxon>
        <taxon>Dipteronia</taxon>
    </lineage>
</organism>
<evidence type="ECO:0000256" key="4">
    <source>
        <dbReference type="SAM" id="Phobius"/>
    </source>
</evidence>
<keyword evidence="1 4" id="KW-0812">Transmembrane</keyword>